<reference evidence="2" key="1">
    <citation type="journal article" date="2023" name="PLoS Negl. Trop. Dis.">
        <title>A genome sequence for Biomphalaria pfeifferi, the major vector snail for the human-infecting parasite Schistosoma mansoni.</title>
        <authorList>
            <person name="Bu L."/>
            <person name="Lu L."/>
            <person name="Laidemitt M.R."/>
            <person name="Zhang S.M."/>
            <person name="Mutuku M."/>
            <person name="Mkoji G."/>
            <person name="Steinauer M."/>
            <person name="Loker E.S."/>
        </authorList>
    </citation>
    <scope>NUCLEOTIDE SEQUENCE</scope>
    <source>
        <tissue evidence="2">Whole Snail</tissue>
    </source>
</reference>
<dbReference type="PANTHER" id="PTHR46896">
    <property type="entry name" value="SENTRIN-SPECIFIC PROTEASE"/>
    <property type="match status" value="1"/>
</dbReference>
<dbReference type="SUPFAM" id="SSF54001">
    <property type="entry name" value="Cysteine proteinases"/>
    <property type="match status" value="1"/>
</dbReference>
<name>A0AAD8EVJ3_BIOPF</name>
<sequence length="170" mass="19108">MLRTNYLAVICLPGLEAPQKIQFEPSVHEDSFTTIGLDEQEDNNDIGLKVCCGVKQPLIIIKDSLAGPSRYSTLQILINICNVNETPRSWMVILSNIIKAASLDVLKQNNLHDCGVDILQYVESFLEDPLEMNSQVLMDGTELEIRDDGCFIHELTHMLPGRKRPDLKNT</sequence>
<organism evidence="2 3">
    <name type="scientific">Biomphalaria pfeifferi</name>
    <name type="common">Bloodfluke planorb</name>
    <name type="synonym">Freshwater snail</name>
    <dbReference type="NCBI Taxonomy" id="112525"/>
    <lineage>
        <taxon>Eukaryota</taxon>
        <taxon>Metazoa</taxon>
        <taxon>Spiralia</taxon>
        <taxon>Lophotrochozoa</taxon>
        <taxon>Mollusca</taxon>
        <taxon>Gastropoda</taxon>
        <taxon>Heterobranchia</taxon>
        <taxon>Euthyneura</taxon>
        <taxon>Panpulmonata</taxon>
        <taxon>Hygrophila</taxon>
        <taxon>Lymnaeoidea</taxon>
        <taxon>Planorbidae</taxon>
        <taxon>Biomphalaria</taxon>
    </lineage>
</organism>
<keyword evidence="2" id="KW-0378">Hydrolase</keyword>
<keyword evidence="1" id="KW-0833">Ubl conjugation pathway</keyword>
<dbReference type="Proteomes" id="UP001233172">
    <property type="component" value="Unassembled WGS sequence"/>
</dbReference>
<dbReference type="EMBL" id="JASAOG010000255">
    <property type="protein sequence ID" value="KAK0041957.1"/>
    <property type="molecule type" value="Genomic_DNA"/>
</dbReference>
<dbReference type="GO" id="GO:0005737">
    <property type="term" value="C:cytoplasm"/>
    <property type="evidence" value="ECO:0007669"/>
    <property type="project" value="TreeGrafter"/>
</dbReference>
<dbReference type="GO" id="GO:0005634">
    <property type="term" value="C:nucleus"/>
    <property type="evidence" value="ECO:0007669"/>
    <property type="project" value="TreeGrafter"/>
</dbReference>
<dbReference type="InterPro" id="IPR051947">
    <property type="entry name" value="Sentrin-specific_protease"/>
</dbReference>
<evidence type="ECO:0000313" key="3">
    <source>
        <dbReference type="Proteomes" id="UP001233172"/>
    </source>
</evidence>
<proteinExistence type="predicted"/>
<accession>A0AAD8EVJ3</accession>
<dbReference type="PANTHER" id="PTHR46896:SF3">
    <property type="entry name" value="FI06413P-RELATED"/>
    <property type="match status" value="1"/>
</dbReference>
<dbReference type="GO" id="GO:0006508">
    <property type="term" value="P:proteolysis"/>
    <property type="evidence" value="ECO:0007669"/>
    <property type="project" value="UniProtKB-KW"/>
</dbReference>
<dbReference type="GO" id="GO:0016926">
    <property type="term" value="P:protein desumoylation"/>
    <property type="evidence" value="ECO:0007669"/>
    <property type="project" value="TreeGrafter"/>
</dbReference>
<gene>
    <name evidence="2" type="ORF">Bpfe_028587</name>
</gene>
<dbReference type="AlphaFoldDB" id="A0AAD8EVJ3"/>
<comment type="caution">
    <text evidence="2">The sequence shown here is derived from an EMBL/GenBank/DDBJ whole genome shotgun (WGS) entry which is preliminary data.</text>
</comment>
<evidence type="ECO:0000256" key="1">
    <source>
        <dbReference type="ARBA" id="ARBA00022786"/>
    </source>
</evidence>
<evidence type="ECO:0000313" key="2">
    <source>
        <dbReference type="EMBL" id="KAK0041957.1"/>
    </source>
</evidence>
<keyword evidence="3" id="KW-1185">Reference proteome</keyword>
<protein>
    <submittedName>
        <fullName evidence="2">Sentrin-specific protease 6 isoform X7</fullName>
    </submittedName>
</protein>
<dbReference type="InterPro" id="IPR038765">
    <property type="entry name" value="Papain-like_cys_pep_sf"/>
</dbReference>
<dbReference type="GO" id="GO:0070139">
    <property type="term" value="F:SUMO-specific endopeptidase activity"/>
    <property type="evidence" value="ECO:0007669"/>
    <property type="project" value="TreeGrafter"/>
</dbReference>
<keyword evidence="2" id="KW-0645">Protease</keyword>
<reference evidence="2" key="2">
    <citation type="submission" date="2023-04" db="EMBL/GenBank/DDBJ databases">
        <authorList>
            <person name="Bu L."/>
            <person name="Lu L."/>
            <person name="Laidemitt M.R."/>
            <person name="Zhang S.M."/>
            <person name="Mutuku M."/>
            <person name="Mkoji G."/>
            <person name="Steinauer M."/>
            <person name="Loker E.S."/>
        </authorList>
    </citation>
    <scope>NUCLEOTIDE SEQUENCE</scope>
    <source>
        <strain evidence="2">KasaAsao</strain>
        <tissue evidence="2">Whole Snail</tissue>
    </source>
</reference>
<dbReference type="Gene3D" id="1.10.418.20">
    <property type="match status" value="1"/>
</dbReference>